<dbReference type="GO" id="GO:0003887">
    <property type="term" value="F:DNA-directed DNA polymerase activity"/>
    <property type="evidence" value="ECO:0007669"/>
    <property type="project" value="UniProtKB-KW"/>
</dbReference>
<dbReference type="GO" id="GO:0006260">
    <property type="term" value="P:DNA replication"/>
    <property type="evidence" value="ECO:0007669"/>
    <property type="project" value="UniProtKB-KW"/>
</dbReference>
<evidence type="ECO:0000256" key="7">
    <source>
        <dbReference type="ARBA" id="ARBA00023125"/>
    </source>
</evidence>
<dbReference type="Gene3D" id="3.40.960.10">
    <property type="entry name" value="VSR Endonuclease"/>
    <property type="match status" value="1"/>
</dbReference>
<evidence type="ECO:0000256" key="3">
    <source>
        <dbReference type="ARBA" id="ARBA00022679"/>
    </source>
</evidence>
<organism evidence="10 11">
    <name type="scientific">Meloidogyne enterolobii</name>
    <name type="common">Root-knot nematode worm</name>
    <name type="synonym">Meloidogyne mayaguensis</name>
    <dbReference type="NCBI Taxonomy" id="390850"/>
    <lineage>
        <taxon>Eukaryota</taxon>
        <taxon>Metazoa</taxon>
        <taxon>Ecdysozoa</taxon>
        <taxon>Nematoda</taxon>
        <taxon>Chromadorea</taxon>
        <taxon>Rhabditida</taxon>
        <taxon>Tylenchina</taxon>
        <taxon>Tylenchomorpha</taxon>
        <taxon>Tylenchoidea</taxon>
        <taxon>Meloidogynidae</taxon>
        <taxon>Meloidogyninae</taxon>
        <taxon>Meloidogyne</taxon>
    </lineage>
</organism>
<dbReference type="GO" id="GO:0042575">
    <property type="term" value="C:DNA polymerase complex"/>
    <property type="evidence" value="ECO:0007669"/>
    <property type="project" value="UniProtKB-ARBA"/>
</dbReference>
<evidence type="ECO:0000256" key="2">
    <source>
        <dbReference type="ARBA" id="ARBA00012417"/>
    </source>
</evidence>
<evidence type="ECO:0000256" key="4">
    <source>
        <dbReference type="ARBA" id="ARBA00022695"/>
    </source>
</evidence>
<evidence type="ECO:0000256" key="8">
    <source>
        <dbReference type="ARBA" id="ARBA00049244"/>
    </source>
</evidence>
<evidence type="ECO:0000259" key="9">
    <source>
        <dbReference type="Pfam" id="PF03175"/>
    </source>
</evidence>
<evidence type="ECO:0000256" key="1">
    <source>
        <dbReference type="ARBA" id="ARBA00005755"/>
    </source>
</evidence>
<dbReference type="Pfam" id="PF03175">
    <property type="entry name" value="DNA_pol_B_2"/>
    <property type="match status" value="2"/>
</dbReference>
<keyword evidence="3" id="KW-0808">Transferase</keyword>
<keyword evidence="6" id="KW-0239">DNA-directed DNA polymerase</keyword>
<keyword evidence="7" id="KW-0238">DNA-binding</keyword>
<dbReference type="PANTHER" id="PTHR33568:SF3">
    <property type="entry name" value="DNA-DIRECTED DNA POLYMERASE"/>
    <property type="match status" value="1"/>
</dbReference>
<reference evidence="10 11" key="1">
    <citation type="submission" date="2020-08" db="EMBL/GenBank/DDBJ databases">
        <authorList>
            <person name="Koutsovoulos G."/>
            <person name="Danchin GJ E."/>
        </authorList>
    </citation>
    <scope>NUCLEOTIDE SEQUENCE [LARGE SCALE GENOMIC DNA]</scope>
</reference>
<dbReference type="OrthoDB" id="5876545at2759"/>
<dbReference type="GO" id="GO:0003677">
    <property type="term" value="F:DNA binding"/>
    <property type="evidence" value="ECO:0007669"/>
    <property type="project" value="UniProtKB-KW"/>
</dbReference>
<dbReference type="SUPFAM" id="SSF56672">
    <property type="entry name" value="DNA/RNA polymerases"/>
    <property type="match status" value="1"/>
</dbReference>
<evidence type="ECO:0000313" key="10">
    <source>
        <dbReference type="EMBL" id="CAD2173836.1"/>
    </source>
</evidence>
<gene>
    <name evidence="10" type="ORF">MENT_LOCUS25468</name>
</gene>
<dbReference type="InterPro" id="IPR043502">
    <property type="entry name" value="DNA/RNA_pol_sf"/>
</dbReference>
<evidence type="ECO:0000313" key="11">
    <source>
        <dbReference type="Proteomes" id="UP000580250"/>
    </source>
</evidence>
<sequence length="897" mass="104241">MGPSHEEALALVQQSQSGSGRKGRNILQGIDVNNLIEVRNEDLGESFKNHCLILAVQLTMAYINLDKTTKENVKFQRLVHGKGARARLYRCNLIKDMLIQLKKQGIRYSSNLQHYSVEEHVPLIQKFLDERFPGQYRLSVFGENGQARPIWKGTDRAKKDISLYLKDGHYYGIRKLNSLFGKDLYYCLECETTYHEKNEHRQSCSAKCPRCCGMGADFPCKKIPGFELYCSKCSNLFRNPNCYRQHLGAICRIFKRCKECGQIYRVKTNEVHSCYIRFCSLCRSWHRKEEYCFVQPIAPKQKHNYLMVVFDFECELLTPGRERSDEFQNFDENYRLHHVNCVSAILFCSTCMRNGNWMEEITRTCRTCTPGLKRMQSWTGAQYDNPLRKFLQWLIFGLGKDRIGRTYAISHYGGRYDMHLLLGELIKHFGCEPNITRTGNKLYEVLLKKKKGICPYISFRDSFNWMMLKLDQLPKALGLEIDEGGKSFFPHGWNFNKNMHIQLNGLPDKEYYYPNSMGKQRRKDFEEWYLLNKNEPFCLSEKIVEYCEQDVRILAYALVKLQKLFFELAPEPSKQDDVLVSSMTLASACLRHFCKLKIIKNKHKLYSGINYLKSNQIGIIPDNGYHRDSNQSTIALKFIKWLEHKTGLHIQHQECAEGEHRVFASNGSVLRLDGYIKGNNGGNDIAIEFLGCAWHGHECLYRQHEICLNGKTALYNKDKLEERINLLKEEGICTYTFWECEANKALEDDPLMALFFAQLSDSGPLFPRDSFHGGRTGPLSLKCNLEDIDEYEISCFDVVSLYPAVNFYAFYPIGHPEVLDINLEVNWTMPEDLRPYRGIFKVFIIPPEDLYLPVIPERINGKLVSYFLILPNIFKRYSIYAIAVQSKAKKILSKNMQ</sequence>
<feature type="domain" description="DNA-directed DNA polymerase family B mitochondria/virus" evidence="9">
    <location>
        <begin position="411"/>
        <end position="597"/>
    </location>
</feature>
<evidence type="ECO:0000256" key="6">
    <source>
        <dbReference type="ARBA" id="ARBA00022932"/>
    </source>
</evidence>
<name>A0A6V7VFV5_MELEN</name>
<dbReference type="InterPro" id="IPR036397">
    <property type="entry name" value="RNaseH_sf"/>
</dbReference>
<comment type="caution">
    <text evidence="10">The sequence shown here is derived from an EMBL/GenBank/DDBJ whole genome shotgun (WGS) entry which is preliminary data.</text>
</comment>
<dbReference type="EMBL" id="CAJEWN010000224">
    <property type="protein sequence ID" value="CAD2173836.1"/>
    <property type="molecule type" value="Genomic_DNA"/>
</dbReference>
<dbReference type="InterPro" id="IPR004868">
    <property type="entry name" value="DNA-dir_DNA_pol_B_mt/vir"/>
</dbReference>
<proteinExistence type="inferred from homology"/>
<dbReference type="InterPro" id="IPR012337">
    <property type="entry name" value="RNaseH-like_sf"/>
</dbReference>
<feature type="domain" description="DNA-directed DNA polymerase family B mitochondria/virus" evidence="9">
    <location>
        <begin position="768"/>
        <end position="860"/>
    </location>
</feature>
<protein>
    <recommendedName>
        <fullName evidence="2">DNA-directed DNA polymerase</fullName>
        <ecNumber evidence="2">2.7.7.7</ecNumber>
    </recommendedName>
</protein>
<keyword evidence="4" id="KW-0548">Nucleotidyltransferase</keyword>
<dbReference type="EC" id="2.7.7.7" evidence="2"/>
<comment type="catalytic activity">
    <reaction evidence="8">
        <text>DNA(n) + a 2'-deoxyribonucleoside 5'-triphosphate = DNA(n+1) + diphosphate</text>
        <dbReference type="Rhea" id="RHEA:22508"/>
        <dbReference type="Rhea" id="RHEA-COMP:17339"/>
        <dbReference type="Rhea" id="RHEA-COMP:17340"/>
        <dbReference type="ChEBI" id="CHEBI:33019"/>
        <dbReference type="ChEBI" id="CHEBI:61560"/>
        <dbReference type="ChEBI" id="CHEBI:173112"/>
        <dbReference type="EC" id="2.7.7.7"/>
    </reaction>
</comment>
<dbReference type="GO" id="GO:0000166">
    <property type="term" value="F:nucleotide binding"/>
    <property type="evidence" value="ECO:0007669"/>
    <property type="project" value="InterPro"/>
</dbReference>
<dbReference type="Gene3D" id="3.30.420.10">
    <property type="entry name" value="Ribonuclease H-like superfamily/Ribonuclease H"/>
    <property type="match status" value="1"/>
</dbReference>
<comment type="similarity">
    <text evidence="1">Belongs to the DNA polymerase type-B family.</text>
</comment>
<dbReference type="AlphaFoldDB" id="A0A6V7VFV5"/>
<keyword evidence="5" id="KW-0235">DNA replication</keyword>
<dbReference type="SUPFAM" id="SSF53098">
    <property type="entry name" value="Ribonuclease H-like"/>
    <property type="match status" value="1"/>
</dbReference>
<accession>A0A6V7VFV5</accession>
<evidence type="ECO:0000256" key="5">
    <source>
        <dbReference type="ARBA" id="ARBA00022705"/>
    </source>
</evidence>
<dbReference type="Proteomes" id="UP000580250">
    <property type="component" value="Unassembled WGS sequence"/>
</dbReference>
<dbReference type="PANTHER" id="PTHR33568">
    <property type="entry name" value="DNA POLYMERASE"/>
    <property type="match status" value="1"/>
</dbReference>